<name>A0A319EFS7_9EURO</name>
<proteinExistence type="predicted"/>
<gene>
    <name evidence="1" type="ORF">BO71DRAFT_394122</name>
</gene>
<keyword evidence="2" id="KW-1185">Reference proteome</keyword>
<accession>A0A319EFS7</accession>
<evidence type="ECO:0000313" key="1">
    <source>
        <dbReference type="EMBL" id="PYH99638.1"/>
    </source>
</evidence>
<protein>
    <submittedName>
        <fullName evidence="1">Uncharacterized protein</fullName>
    </submittedName>
</protein>
<dbReference type="VEuPathDB" id="FungiDB:BO71DRAFT_394122"/>
<organism evidence="1 2">
    <name type="scientific">Aspergillus ellipticus CBS 707.79</name>
    <dbReference type="NCBI Taxonomy" id="1448320"/>
    <lineage>
        <taxon>Eukaryota</taxon>
        <taxon>Fungi</taxon>
        <taxon>Dikarya</taxon>
        <taxon>Ascomycota</taxon>
        <taxon>Pezizomycotina</taxon>
        <taxon>Eurotiomycetes</taxon>
        <taxon>Eurotiomycetidae</taxon>
        <taxon>Eurotiales</taxon>
        <taxon>Aspergillaceae</taxon>
        <taxon>Aspergillus</taxon>
        <taxon>Aspergillus subgen. Circumdati</taxon>
    </lineage>
</organism>
<evidence type="ECO:0000313" key="2">
    <source>
        <dbReference type="Proteomes" id="UP000247810"/>
    </source>
</evidence>
<dbReference type="EMBL" id="KZ825800">
    <property type="protein sequence ID" value="PYH99638.1"/>
    <property type="molecule type" value="Genomic_DNA"/>
</dbReference>
<reference evidence="1 2" key="1">
    <citation type="submission" date="2018-02" db="EMBL/GenBank/DDBJ databases">
        <title>The genomes of Aspergillus section Nigri reveals drivers in fungal speciation.</title>
        <authorList>
            <consortium name="DOE Joint Genome Institute"/>
            <person name="Vesth T.C."/>
            <person name="Nybo J."/>
            <person name="Theobald S."/>
            <person name="Brandl J."/>
            <person name="Frisvad J.C."/>
            <person name="Nielsen K.F."/>
            <person name="Lyhne E.K."/>
            <person name="Kogle M.E."/>
            <person name="Kuo A."/>
            <person name="Riley R."/>
            <person name="Clum A."/>
            <person name="Nolan M."/>
            <person name="Lipzen A."/>
            <person name="Salamov A."/>
            <person name="Henrissat B."/>
            <person name="Wiebenga A."/>
            <person name="De vries R.P."/>
            <person name="Grigoriev I.V."/>
            <person name="Mortensen U.H."/>
            <person name="Andersen M.R."/>
            <person name="Baker S.E."/>
        </authorList>
    </citation>
    <scope>NUCLEOTIDE SEQUENCE [LARGE SCALE GENOMIC DNA]</scope>
    <source>
        <strain evidence="1 2">CBS 707.79</strain>
    </source>
</reference>
<dbReference type="Proteomes" id="UP000247810">
    <property type="component" value="Unassembled WGS sequence"/>
</dbReference>
<dbReference type="AlphaFoldDB" id="A0A319EFS7"/>
<sequence length="52" mass="5676">MAPGYSKTRRLGVPFSVCICPVPRHPPSTILRLASLVPRPGPSSLRPKDRLP</sequence>